<reference evidence="9 10" key="1">
    <citation type="submission" date="2019-03" db="EMBL/GenBank/DDBJ databases">
        <title>Genomic Encyclopedia of Type Strains, Phase IV (KMG-IV): sequencing the most valuable type-strain genomes for metagenomic binning, comparative biology and taxonomic classification.</title>
        <authorList>
            <person name="Goeker M."/>
        </authorList>
    </citation>
    <scope>NUCLEOTIDE SEQUENCE [LARGE SCALE GENOMIC DNA]</scope>
    <source>
        <strain evidence="9 10">DSM 28404</strain>
    </source>
</reference>
<dbReference type="OrthoDB" id="9811073at2"/>
<evidence type="ECO:0000256" key="3">
    <source>
        <dbReference type="ARBA" id="ARBA00022679"/>
    </source>
</evidence>
<keyword evidence="4" id="KW-0548">Nucleotidyltransferase</keyword>
<dbReference type="NCBIfam" id="TIGR00678">
    <property type="entry name" value="holB"/>
    <property type="match status" value="1"/>
</dbReference>
<evidence type="ECO:0000256" key="4">
    <source>
        <dbReference type="ARBA" id="ARBA00022695"/>
    </source>
</evidence>
<evidence type="ECO:0000313" key="9">
    <source>
        <dbReference type="EMBL" id="TCP96908.1"/>
    </source>
</evidence>
<evidence type="ECO:0000256" key="1">
    <source>
        <dbReference type="ARBA" id="ARBA00012417"/>
    </source>
</evidence>
<dbReference type="EMBL" id="SLYB01000003">
    <property type="protein sequence ID" value="TCP96908.1"/>
    <property type="molecule type" value="Genomic_DNA"/>
</dbReference>
<dbReference type="EC" id="2.7.7.7" evidence="1"/>
<dbReference type="AlphaFoldDB" id="A0A4R2TI53"/>
<dbReference type="NCBIfam" id="NF005362">
    <property type="entry name" value="PRK06871.1"/>
    <property type="match status" value="1"/>
</dbReference>
<dbReference type="Pfam" id="PF13177">
    <property type="entry name" value="DNA_pol3_delta2"/>
    <property type="match status" value="1"/>
</dbReference>
<dbReference type="InterPro" id="IPR008921">
    <property type="entry name" value="DNA_pol3_clamp-load_cplx_C"/>
</dbReference>
<evidence type="ECO:0000313" key="10">
    <source>
        <dbReference type="Proteomes" id="UP000295763"/>
    </source>
</evidence>
<organism evidence="9 10">
    <name type="scientific">Cricetibacter osteomyelitidis</name>
    <dbReference type="NCBI Taxonomy" id="1521931"/>
    <lineage>
        <taxon>Bacteria</taxon>
        <taxon>Pseudomonadati</taxon>
        <taxon>Pseudomonadota</taxon>
        <taxon>Gammaproteobacteria</taxon>
        <taxon>Pasteurellales</taxon>
        <taxon>Pasteurellaceae</taxon>
        <taxon>Cricetibacter</taxon>
    </lineage>
</organism>
<name>A0A4R2TI53_9PAST</name>
<dbReference type="InterPro" id="IPR015199">
    <property type="entry name" value="DNA_pol_III_delta_C"/>
</dbReference>
<dbReference type="InterPro" id="IPR050238">
    <property type="entry name" value="DNA_Rep/Repair_Clamp_Loader"/>
</dbReference>
<dbReference type="PANTHER" id="PTHR11669">
    <property type="entry name" value="REPLICATION FACTOR C / DNA POLYMERASE III GAMMA-TAU SUBUNIT"/>
    <property type="match status" value="1"/>
</dbReference>
<dbReference type="GO" id="GO:0003677">
    <property type="term" value="F:DNA binding"/>
    <property type="evidence" value="ECO:0007669"/>
    <property type="project" value="InterPro"/>
</dbReference>
<gene>
    <name evidence="9" type="ORF">EDC44_103107</name>
</gene>
<dbReference type="InterPro" id="IPR004622">
    <property type="entry name" value="DNA_pol_HolB"/>
</dbReference>
<sequence>MNPLYPWLQPQYQQIVQAFQQGHGHHSLLFKADSGLGIEQLINVAAQRILCRQADSEQPCGHCHACQLFVAQNHPDFYLLAPVENKDIGIDQVREINEKVSQHAQQNGNKVVYLQGAERLTEAAANALLKTLEEPRPNTYFLLQADLSAPLLATIYSRCQAWIFNAPKADVSLNWLQSQYQGDIADISIALQICHYRPLSALDCLQQDLLSKRKTLMAQFWRFYTRSDILQILPHFETEILFQQLDWLSGFLSDTVKAKLNIQSGWICQDFATAVQQFAERQSILTLLNHCNIIQKVRSDLRSINAVNQELILMDGLSRMLVEKG</sequence>
<dbReference type="SUPFAM" id="SSF48019">
    <property type="entry name" value="post-AAA+ oligomerization domain-like"/>
    <property type="match status" value="1"/>
</dbReference>
<evidence type="ECO:0000256" key="7">
    <source>
        <dbReference type="ARBA" id="ARBA00049244"/>
    </source>
</evidence>
<protein>
    <recommendedName>
        <fullName evidence="2">DNA polymerase III subunit delta'</fullName>
        <ecNumber evidence="1">2.7.7.7</ecNumber>
    </recommendedName>
</protein>
<dbReference type="Gene3D" id="3.40.50.300">
    <property type="entry name" value="P-loop containing nucleotide triphosphate hydrolases"/>
    <property type="match status" value="1"/>
</dbReference>
<dbReference type="Pfam" id="PF09115">
    <property type="entry name" value="DNApol3-delta_C"/>
    <property type="match status" value="1"/>
</dbReference>
<dbReference type="InterPro" id="IPR027417">
    <property type="entry name" value="P-loop_NTPase"/>
</dbReference>
<keyword evidence="10" id="KW-1185">Reference proteome</keyword>
<keyword evidence="3" id="KW-0808">Transferase</keyword>
<evidence type="ECO:0000256" key="2">
    <source>
        <dbReference type="ARBA" id="ARBA00014363"/>
    </source>
</evidence>
<comment type="catalytic activity">
    <reaction evidence="7">
        <text>DNA(n) + a 2'-deoxyribonucleoside 5'-triphosphate = DNA(n+1) + diphosphate</text>
        <dbReference type="Rhea" id="RHEA:22508"/>
        <dbReference type="Rhea" id="RHEA-COMP:17339"/>
        <dbReference type="Rhea" id="RHEA-COMP:17340"/>
        <dbReference type="ChEBI" id="CHEBI:33019"/>
        <dbReference type="ChEBI" id="CHEBI:61560"/>
        <dbReference type="ChEBI" id="CHEBI:173112"/>
        <dbReference type="EC" id="2.7.7.7"/>
    </reaction>
</comment>
<dbReference type="GO" id="GO:0006261">
    <property type="term" value="P:DNA-templated DNA replication"/>
    <property type="evidence" value="ECO:0007669"/>
    <property type="project" value="TreeGrafter"/>
</dbReference>
<evidence type="ECO:0000256" key="5">
    <source>
        <dbReference type="ARBA" id="ARBA00022705"/>
    </source>
</evidence>
<keyword evidence="5" id="KW-0235">DNA replication</keyword>
<evidence type="ECO:0000256" key="6">
    <source>
        <dbReference type="ARBA" id="ARBA00022932"/>
    </source>
</evidence>
<comment type="caution">
    <text evidence="9">The sequence shown here is derived from an EMBL/GenBank/DDBJ whole genome shotgun (WGS) entry which is preliminary data.</text>
</comment>
<proteinExistence type="predicted"/>
<feature type="domain" description="DNA polymerase III delta subunit C-terminal" evidence="8">
    <location>
        <begin position="207"/>
        <end position="319"/>
    </location>
</feature>
<dbReference type="PANTHER" id="PTHR11669:SF8">
    <property type="entry name" value="DNA POLYMERASE III SUBUNIT DELTA"/>
    <property type="match status" value="1"/>
</dbReference>
<dbReference type="Proteomes" id="UP000295763">
    <property type="component" value="Unassembled WGS sequence"/>
</dbReference>
<dbReference type="Gene3D" id="1.20.272.10">
    <property type="match status" value="1"/>
</dbReference>
<dbReference type="GO" id="GO:0008408">
    <property type="term" value="F:3'-5' exonuclease activity"/>
    <property type="evidence" value="ECO:0007669"/>
    <property type="project" value="InterPro"/>
</dbReference>
<dbReference type="RefSeq" id="WP_131975042.1">
    <property type="nucleotide sequence ID" value="NZ_SLYB01000003.1"/>
</dbReference>
<accession>A0A4R2TI53</accession>
<keyword evidence="6" id="KW-0239">DNA-directed DNA polymerase</keyword>
<dbReference type="GO" id="GO:0003887">
    <property type="term" value="F:DNA-directed DNA polymerase activity"/>
    <property type="evidence" value="ECO:0007669"/>
    <property type="project" value="UniProtKB-KW"/>
</dbReference>
<dbReference type="GO" id="GO:0009360">
    <property type="term" value="C:DNA polymerase III complex"/>
    <property type="evidence" value="ECO:0007669"/>
    <property type="project" value="InterPro"/>
</dbReference>
<dbReference type="SUPFAM" id="SSF52540">
    <property type="entry name" value="P-loop containing nucleoside triphosphate hydrolases"/>
    <property type="match status" value="1"/>
</dbReference>
<evidence type="ECO:0000259" key="8">
    <source>
        <dbReference type="Pfam" id="PF09115"/>
    </source>
</evidence>